<dbReference type="EMBL" id="JAUSTY010000010">
    <property type="protein sequence ID" value="MDQ0166650.1"/>
    <property type="molecule type" value="Genomic_DNA"/>
</dbReference>
<proteinExistence type="predicted"/>
<gene>
    <name evidence="1" type="ORF">J2S11_002566</name>
</gene>
<organism evidence="1 2">
    <name type="scientific">Caldalkalibacillus horti</name>
    <dbReference type="NCBI Taxonomy" id="77523"/>
    <lineage>
        <taxon>Bacteria</taxon>
        <taxon>Bacillati</taxon>
        <taxon>Bacillota</taxon>
        <taxon>Bacilli</taxon>
        <taxon>Bacillales</taxon>
        <taxon>Bacillaceae</taxon>
        <taxon>Caldalkalibacillus</taxon>
    </lineage>
</organism>
<comment type="caution">
    <text evidence="1">The sequence shown here is derived from an EMBL/GenBank/DDBJ whole genome shotgun (WGS) entry which is preliminary data.</text>
</comment>
<evidence type="ECO:0000313" key="2">
    <source>
        <dbReference type="Proteomes" id="UP001235840"/>
    </source>
</evidence>
<protein>
    <submittedName>
        <fullName evidence="1">Uncharacterized protein</fullName>
    </submittedName>
</protein>
<dbReference type="Proteomes" id="UP001235840">
    <property type="component" value="Unassembled WGS sequence"/>
</dbReference>
<dbReference type="RefSeq" id="WP_307395031.1">
    <property type="nucleotide sequence ID" value="NZ_BAAADK010000047.1"/>
</dbReference>
<accession>A0ABT9W1C3</accession>
<reference evidence="1 2" key="1">
    <citation type="submission" date="2023-07" db="EMBL/GenBank/DDBJ databases">
        <title>Genomic Encyclopedia of Type Strains, Phase IV (KMG-IV): sequencing the most valuable type-strain genomes for metagenomic binning, comparative biology and taxonomic classification.</title>
        <authorList>
            <person name="Goeker M."/>
        </authorList>
    </citation>
    <scope>NUCLEOTIDE SEQUENCE [LARGE SCALE GENOMIC DNA]</scope>
    <source>
        <strain evidence="1 2">DSM 12751</strain>
    </source>
</reference>
<evidence type="ECO:0000313" key="1">
    <source>
        <dbReference type="EMBL" id="MDQ0166650.1"/>
    </source>
</evidence>
<sequence>MIGQVTERELTPNLREKLTNIESELTSLQLTPLALAHGINIVESETDTLTNIPYIKGRTIVNHVPLFDSGLWEKHANASFDSATKMRLDSTGVSGTLVSYIFLDLKSNTTYTISSVTSGRVMIREGHDTNGFTLGQIQKSELGYKTVTFHTLSESKITIRLDNESISNEVLTFENISLVEGAEPKEFVRGFQPIRNPMFTAHGKNITEGILPTSTSHSNATVIRESVDSIVLEWSGGFDYDVVNRNVSPNTNYVLSFNFEPLIIDDVTQSQIRAYVLNTEGEEVLTTGTGRYELVFNSLNRNRILIRINRRGGISENPNGRVRISNVQLELGTEATPFEPAKKSHMYLSDVTLASNEDGSVYDELRPGGDVVKRFKHKVLDGTLPWVSGTNFVGYTSVRLTDALISIGQAYSGLVGSFLQNFSSLIIKRLGSISEKNGAIEEYQWTTGGTFQIFLPNAQTGWGDNYTPTAGEIKAYFNGWRMYQNESGEGTPYNGTGIRAWNKLDPSSPSGVQVGSGTLTLPTDKNDNPNWQPYKLQYQLAHPRVEKVNPIGRIQLHEGNNHIEIGEGIVVREKANPASLVGGDGTVWINNSHASLTKTRLNVRAFYILDVYKNGKADPTWTIRQLRGDAFGNANASSNITRGYDPTAVYYVQYIAVPYEFSAQVTEVETSYPANLSSKINQHSGLLGNISERVGVNEKVTSELFTSVDSLKRGVRSRIIGKGGTVEGTHPNSNQELLNGIESIEMSALMSNTLIGTTAIGANNINAYASPTLTPEQIIYFTYSVGTGSLGNANWTSRVMVECNITPTGAVNFSRYTAADFPIFIAYQIFSFRNLKKVLRGSALVSPQQTGWLPHLITLPQNVNRLRSFVLATLSPAEASTRSYTAGQMYRAFLDSNTGLRVDFYAGTLNTEWKINYQIVEFL</sequence>
<name>A0ABT9W1C3_9BACI</name>
<keyword evidence="2" id="KW-1185">Reference proteome</keyword>